<dbReference type="PANTHER" id="PTHR21152">
    <property type="entry name" value="AMINOTRANSFERASE CLASS V"/>
    <property type="match status" value="1"/>
</dbReference>
<comment type="cofactor">
    <cofactor evidence="1 7">
        <name>pyridoxal 5'-phosphate</name>
        <dbReference type="ChEBI" id="CHEBI:597326"/>
    </cofactor>
</comment>
<dbReference type="Proteomes" id="UP000630142">
    <property type="component" value="Unassembled WGS sequence"/>
</dbReference>
<feature type="modified residue" description="N6-(pyridoxal phosphate)lysine" evidence="7">
    <location>
        <position position="196"/>
    </location>
</feature>
<evidence type="ECO:0000256" key="6">
    <source>
        <dbReference type="PIRSR" id="PIRSR000524-1"/>
    </source>
</evidence>
<evidence type="ECO:0000256" key="5">
    <source>
        <dbReference type="ARBA" id="ARBA00022898"/>
    </source>
</evidence>
<evidence type="ECO:0000256" key="2">
    <source>
        <dbReference type="ARBA" id="ARBA00009236"/>
    </source>
</evidence>
<dbReference type="EMBL" id="BMZQ01000001">
    <property type="protein sequence ID" value="GHD12843.1"/>
    <property type="molecule type" value="Genomic_DNA"/>
</dbReference>
<evidence type="ECO:0000256" key="7">
    <source>
        <dbReference type="PIRSR" id="PIRSR000524-50"/>
    </source>
</evidence>
<dbReference type="Gene3D" id="3.90.1150.10">
    <property type="entry name" value="Aspartate Aminotransferase, domain 1"/>
    <property type="match status" value="1"/>
</dbReference>
<keyword evidence="4" id="KW-0808">Transferase</keyword>
<keyword evidence="5 7" id="KW-0663">Pyridoxal phosphate</keyword>
<organism evidence="9 10">
    <name type="scientific">Tianweitania populi</name>
    <dbReference type="NCBI Taxonomy" id="1607949"/>
    <lineage>
        <taxon>Bacteria</taxon>
        <taxon>Pseudomonadati</taxon>
        <taxon>Pseudomonadota</taxon>
        <taxon>Alphaproteobacteria</taxon>
        <taxon>Hyphomicrobiales</taxon>
        <taxon>Phyllobacteriaceae</taxon>
        <taxon>Tianweitania</taxon>
    </lineage>
</organism>
<dbReference type="GO" id="GO:0004760">
    <property type="term" value="F:L-serine-pyruvate transaminase activity"/>
    <property type="evidence" value="ECO:0007669"/>
    <property type="project" value="TreeGrafter"/>
</dbReference>
<comment type="caution">
    <text evidence="9">The sequence shown here is derived from an EMBL/GenBank/DDBJ whole genome shotgun (WGS) entry which is preliminary data.</text>
</comment>
<dbReference type="InterPro" id="IPR015422">
    <property type="entry name" value="PyrdxlP-dep_Trfase_small"/>
</dbReference>
<dbReference type="GO" id="GO:0008453">
    <property type="term" value="F:alanine-glyoxylate transaminase activity"/>
    <property type="evidence" value="ECO:0007669"/>
    <property type="project" value="TreeGrafter"/>
</dbReference>
<sequence>MRYPQDQPPVLSLTPGPVPVYPEVLHALSRRVPYDYDLPYQAKYERIVRKLQQVMRLSTRPLILQGEPVLGLEAAAASLIDAQDTVLILASGPYGEGFGGWARRYSRDVLTLEAPDDQAIDPQAVADMLKRNPAISVVSVCHHETPCGTINPINAIGAVVAEHGALLIVDAVSSFGGMNTHPEDCQAAIYVTGPAKCLGTPPALTLLGISTRAWAKMKANPSAPRGSVLSILDWEDAGEAGKRFPFTTSIADINALDAALDLYLGEGPEAVWARHDLTARTFRAGIETLGLSIWAASEAYASPTTTVVRLPEGISEADLLSDLRDRYGLLVSGGRGPTAGRAIRVAHMGPAAHPLHALAALSALAGSLNRLGFQCSAGKAIEAALQVVDLTT</sequence>
<dbReference type="AlphaFoldDB" id="A0A8J3DND7"/>
<proteinExistence type="inferred from homology"/>
<protein>
    <submittedName>
        <fullName evidence="9">Aminotransferase</fullName>
    </submittedName>
</protein>
<dbReference type="InterPro" id="IPR024169">
    <property type="entry name" value="SP_NH2Trfase/AEP_transaminase"/>
</dbReference>
<evidence type="ECO:0000313" key="10">
    <source>
        <dbReference type="Proteomes" id="UP000630142"/>
    </source>
</evidence>
<name>A0A8J3DND7_9HYPH</name>
<dbReference type="InterPro" id="IPR015424">
    <property type="entry name" value="PyrdxlP-dep_Trfase"/>
</dbReference>
<keyword evidence="10" id="KW-1185">Reference proteome</keyword>
<feature type="domain" description="Aminotransferase class V" evidence="8">
    <location>
        <begin position="105"/>
        <end position="335"/>
    </location>
</feature>
<gene>
    <name evidence="9" type="ORF">GCM10016234_17700</name>
</gene>
<keyword evidence="3 9" id="KW-0032">Aminotransferase</keyword>
<evidence type="ECO:0000256" key="1">
    <source>
        <dbReference type="ARBA" id="ARBA00001933"/>
    </source>
</evidence>
<evidence type="ECO:0000256" key="3">
    <source>
        <dbReference type="ARBA" id="ARBA00022576"/>
    </source>
</evidence>
<feature type="binding site" evidence="6">
    <location>
        <position position="344"/>
    </location>
    <ligand>
        <name>substrate</name>
    </ligand>
</feature>
<evidence type="ECO:0000259" key="8">
    <source>
        <dbReference type="Pfam" id="PF00266"/>
    </source>
</evidence>
<reference evidence="9" key="2">
    <citation type="submission" date="2020-09" db="EMBL/GenBank/DDBJ databases">
        <authorList>
            <person name="Sun Q."/>
            <person name="Kim S."/>
        </authorList>
    </citation>
    <scope>NUCLEOTIDE SEQUENCE</scope>
    <source>
        <strain evidence="9">KCTC 42249</strain>
    </source>
</reference>
<dbReference type="PIRSF" id="PIRSF000524">
    <property type="entry name" value="SPT"/>
    <property type="match status" value="1"/>
</dbReference>
<dbReference type="Pfam" id="PF00266">
    <property type="entry name" value="Aminotran_5"/>
    <property type="match status" value="1"/>
</dbReference>
<dbReference type="Gene3D" id="3.40.640.10">
    <property type="entry name" value="Type I PLP-dependent aspartate aminotransferase-like (Major domain)"/>
    <property type="match status" value="1"/>
</dbReference>
<dbReference type="InterPro" id="IPR015421">
    <property type="entry name" value="PyrdxlP-dep_Trfase_major"/>
</dbReference>
<evidence type="ECO:0000256" key="4">
    <source>
        <dbReference type="ARBA" id="ARBA00022679"/>
    </source>
</evidence>
<reference evidence="9" key="1">
    <citation type="journal article" date="2014" name="Int. J. Syst. Evol. Microbiol.">
        <title>Complete genome sequence of Corynebacterium casei LMG S-19264T (=DSM 44701T), isolated from a smear-ripened cheese.</title>
        <authorList>
            <consortium name="US DOE Joint Genome Institute (JGI-PGF)"/>
            <person name="Walter F."/>
            <person name="Albersmeier A."/>
            <person name="Kalinowski J."/>
            <person name="Ruckert C."/>
        </authorList>
    </citation>
    <scope>NUCLEOTIDE SEQUENCE</scope>
    <source>
        <strain evidence="9">KCTC 42249</strain>
    </source>
</reference>
<dbReference type="SUPFAM" id="SSF53383">
    <property type="entry name" value="PLP-dependent transferases"/>
    <property type="match status" value="1"/>
</dbReference>
<dbReference type="RefSeq" id="WP_189503057.1">
    <property type="nucleotide sequence ID" value="NZ_BMZQ01000001.1"/>
</dbReference>
<comment type="similarity">
    <text evidence="2">Belongs to the class-V pyridoxal-phosphate-dependent aminotransferase family.</text>
</comment>
<evidence type="ECO:0000313" key="9">
    <source>
        <dbReference type="EMBL" id="GHD12843.1"/>
    </source>
</evidence>
<dbReference type="PANTHER" id="PTHR21152:SF24">
    <property type="entry name" value="ALANINE--GLYOXYLATE AMINOTRANSFERASE 1"/>
    <property type="match status" value="1"/>
</dbReference>
<dbReference type="GO" id="GO:0019265">
    <property type="term" value="P:glycine biosynthetic process, by transamination of glyoxylate"/>
    <property type="evidence" value="ECO:0007669"/>
    <property type="project" value="TreeGrafter"/>
</dbReference>
<dbReference type="InterPro" id="IPR000192">
    <property type="entry name" value="Aminotrans_V_dom"/>
</dbReference>
<accession>A0A8J3DND7</accession>